<protein>
    <submittedName>
        <fullName evidence="2">Uncharacterized protein</fullName>
    </submittedName>
</protein>
<keyword evidence="3" id="KW-1185">Reference proteome</keyword>
<organism evidence="2 3">
    <name type="scientific">Akanthomyces lecanii RCEF 1005</name>
    <dbReference type="NCBI Taxonomy" id="1081108"/>
    <lineage>
        <taxon>Eukaryota</taxon>
        <taxon>Fungi</taxon>
        <taxon>Dikarya</taxon>
        <taxon>Ascomycota</taxon>
        <taxon>Pezizomycotina</taxon>
        <taxon>Sordariomycetes</taxon>
        <taxon>Hypocreomycetidae</taxon>
        <taxon>Hypocreales</taxon>
        <taxon>Cordycipitaceae</taxon>
        <taxon>Akanthomyces</taxon>
        <taxon>Cordyceps confragosa</taxon>
    </lineage>
</organism>
<evidence type="ECO:0000313" key="2">
    <source>
        <dbReference type="EMBL" id="OAA72936.1"/>
    </source>
</evidence>
<sequence>MKLSAVLLSSVAAVASAAPSQLTERAGGSGCVKPGDGECALVVFGSLPVGGTGFQHGASVYDKNCNELGKSGSHPGASNFLVKSSLKYDVNVYVQGGFESTGTFWYAGTKYNINHDHCGDCGSSLSANKCCSMSFKC</sequence>
<reference evidence="2 3" key="1">
    <citation type="journal article" date="2016" name="Genome Biol. Evol.">
        <title>Divergent and convergent evolution of fungal pathogenicity.</title>
        <authorList>
            <person name="Shang Y."/>
            <person name="Xiao G."/>
            <person name="Zheng P."/>
            <person name="Cen K."/>
            <person name="Zhan S."/>
            <person name="Wang C."/>
        </authorList>
    </citation>
    <scope>NUCLEOTIDE SEQUENCE [LARGE SCALE GENOMIC DNA]</scope>
    <source>
        <strain evidence="2 3">RCEF 1005</strain>
    </source>
</reference>
<dbReference type="Proteomes" id="UP000076881">
    <property type="component" value="Unassembled WGS sequence"/>
</dbReference>
<evidence type="ECO:0000313" key="3">
    <source>
        <dbReference type="Proteomes" id="UP000076881"/>
    </source>
</evidence>
<feature type="signal peptide" evidence="1">
    <location>
        <begin position="1"/>
        <end position="17"/>
    </location>
</feature>
<proteinExistence type="predicted"/>
<dbReference type="AlphaFoldDB" id="A0A168DS09"/>
<dbReference type="EMBL" id="AZHF01000007">
    <property type="protein sequence ID" value="OAA72936.1"/>
    <property type="molecule type" value="Genomic_DNA"/>
</dbReference>
<gene>
    <name evidence="2" type="ORF">LEL_08720</name>
</gene>
<name>A0A168DS09_CORDF</name>
<keyword evidence="1" id="KW-0732">Signal</keyword>
<feature type="chain" id="PRO_5007896305" evidence="1">
    <location>
        <begin position="18"/>
        <end position="137"/>
    </location>
</feature>
<accession>A0A168DS09</accession>
<comment type="caution">
    <text evidence="2">The sequence shown here is derived from an EMBL/GenBank/DDBJ whole genome shotgun (WGS) entry which is preliminary data.</text>
</comment>
<evidence type="ECO:0000256" key="1">
    <source>
        <dbReference type="SAM" id="SignalP"/>
    </source>
</evidence>